<feature type="chain" id="PRO_5006162886" evidence="1">
    <location>
        <begin position="25"/>
        <end position="330"/>
    </location>
</feature>
<keyword evidence="3" id="KW-0808">Transferase</keyword>
<sequence>MVWRTALCGICRMLASLLSPLATGGIQSICSNLLLPVHPSGRRDFMLAQQRLDFEYRPMTAADVGNAHELSLALKWPHRLEDWAMLQRVAQGFVALHNGRLIGSAFACHQGEFSTIGLVIVSDDYQGKGIGRKLMELAVGSVAPRTAILNATLAGAPLYAKMGFVSFGEIQQRQGQAQPPGPTELKAQERCRGLSEADHPRVLELANAGSGMDRSVTLGDVLNNLEHAVGIERDGQLQAFALLRPFGRGLCIGPVVAQSVDQARHMIGELLARVPYAFVRIDIPTDCGLADWLEQAGLKRVDSVTCMSMGAVPQATQGVRQFALITQAIG</sequence>
<dbReference type="AlphaFoldDB" id="A0A0P9M688"/>
<dbReference type="PATRIC" id="fig|200452.3.peg.4337"/>
<dbReference type="Pfam" id="PF13673">
    <property type="entry name" value="Acetyltransf_10"/>
    <property type="match status" value="1"/>
</dbReference>
<evidence type="ECO:0000313" key="4">
    <source>
        <dbReference type="Proteomes" id="UP000050411"/>
    </source>
</evidence>
<evidence type="ECO:0000313" key="3">
    <source>
        <dbReference type="EMBL" id="KPW83416.1"/>
    </source>
</evidence>
<dbReference type="SUPFAM" id="SSF55729">
    <property type="entry name" value="Acyl-CoA N-acyltransferases (Nat)"/>
    <property type="match status" value="1"/>
</dbReference>
<feature type="domain" description="N-acetyltransferase" evidence="2">
    <location>
        <begin position="54"/>
        <end position="192"/>
    </location>
</feature>
<dbReference type="Gene3D" id="3.40.630.90">
    <property type="match status" value="1"/>
</dbReference>
<comment type="caution">
    <text evidence="3">The sequence shown here is derived from an EMBL/GenBank/DDBJ whole genome shotgun (WGS) entry which is preliminary data.</text>
</comment>
<dbReference type="Pfam" id="PF18014">
    <property type="entry name" value="Acetyltransf_18"/>
    <property type="match status" value="1"/>
</dbReference>
<reference evidence="3 4" key="1">
    <citation type="submission" date="2015-09" db="EMBL/GenBank/DDBJ databases">
        <title>Genome announcement of multiple Pseudomonas syringae strains.</title>
        <authorList>
            <person name="Thakur S."/>
            <person name="Wang P.W."/>
            <person name="Gong Y."/>
            <person name="Weir B.S."/>
            <person name="Guttman D.S."/>
        </authorList>
    </citation>
    <scope>NUCLEOTIDE SEQUENCE [LARGE SCALE GENOMIC DNA]</scope>
    <source>
        <strain evidence="3 4">ICMP19117</strain>
    </source>
</reference>
<dbReference type="CDD" id="cd04301">
    <property type="entry name" value="NAT_SF"/>
    <property type="match status" value="1"/>
</dbReference>
<dbReference type="InterPro" id="IPR052729">
    <property type="entry name" value="Acyl/Acetyltrans_Enzymes"/>
</dbReference>
<keyword evidence="1" id="KW-0732">Signal</keyword>
<dbReference type="InterPro" id="IPR000182">
    <property type="entry name" value="GNAT_dom"/>
</dbReference>
<dbReference type="PROSITE" id="PS51186">
    <property type="entry name" value="GNAT"/>
    <property type="match status" value="1"/>
</dbReference>
<proteinExistence type="predicted"/>
<dbReference type="Proteomes" id="UP000050411">
    <property type="component" value="Unassembled WGS sequence"/>
</dbReference>
<accession>A0A0P9M688</accession>
<feature type="signal peptide" evidence="1">
    <location>
        <begin position="1"/>
        <end position="24"/>
    </location>
</feature>
<dbReference type="Gene3D" id="3.40.630.30">
    <property type="match status" value="1"/>
</dbReference>
<dbReference type="InterPro" id="IPR041496">
    <property type="entry name" value="YitH/HolE_GNAT"/>
</dbReference>
<evidence type="ECO:0000256" key="1">
    <source>
        <dbReference type="SAM" id="SignalP"/>
    </source>
</evidence>
<dbReference type="GO" id="GO:0016747">
    <property type="term" value="F:acyltransferase activity, transferring groups other than amino-acyl groups"/>
    <property type="evidence" value="ECO:0007669"/>
    <property type="project" value="InterPro"/>
</dbReference>
<protein>
    <submittedName>
        <fullName evidence="3">Acetyltransferase</fullName>
    </submittedName>
</protein>
<dbReference type="InterPro" id="IPR016181">
    <property type="entry name" value="Acyl_CoA_acyltransferase"/>
</dbReference>
<gene>
    <name evidence="3" type="ORF">ALO92_05194</name>
</gene>
<dbReference type="EMBL" id="LJQB01000071">
    <property type="protein sequence ID" value="KPW83416.1"/>
    <property type="molecule type" value="Genomic_DNA"/>
</dbReference>
<organism evidence="3 4">
    <name type="scientific">Pseudomonas congelans</name>
    <dbReference type="NCBI Taxonomy" id="200452"/>
    <lineage>
        <taxon>Bacteria</taxon>
        <taxon>Pseudomonadati</taxon>
        <taxon>Pseudomonadota</taxon>
        <taxon>Gammaproteobacteria</taxon>
        <taxon>Pseudomonadales</taxon>
        <taxon>Pseudomonadaceae</taxon>
        <taxon>Pseudomonas</taxon>
    </lineage>
</organism>
<dbReference type="PANTHER" id="PTHR47237:SF2">
    <property type="entry name" value="BLL4206 PROTEIN"/>
    <property type="match status" value="1"/>
</dbReference>
<name>A0A0P9M688_9PSED</name>
<evidence type="ECO:0000259" key="2">
    <source>
        <dbReference type="PROSITE" id="PS51186"/>
    </source>
</evidence>
<dbReference type="PANTHER" id="PTHR47237">
    <property type="entry name" value="SLL0310 PROTEIN"/>
    <property type="match status" value="1"/>
</dbReference>